<dbReference type="EC" id="2.5.1.25" evidence="1"/>
<evidence type="ECO:0000256" key="2">
    <source>
        <dbReference type="ARBA" id="ARBA00022679"/>
    </source>
</evidence>
<evidence type="ECO:0000259" key="6">
    <source>
        <dbReference type="SMART" id="SM01144"/>
    </source>
</evidence>
<protein>
    <recommendedName>
        <fullName evidence="1">tRNA-uridine aminocarboxypropyltransferase</fullName>
        <ecNumber evidence="1">2.5.1.25</ecNumber>
    </recommendedName>
</protein>
<keyword evidence="3" id="KW-0949">S-adenosyl-L-methionine</keyword>
<dbReference type="SMART" id="SM01144">
    <property type="entry name" value="DTW"/>
    <property type="match status" value="1"/>
</dbReference>
<comment type="similarity">
    <text evidence="5">Belongs to the TDD superfamily. DTWD2 family.</text>
</comment>
<evidence type="ECO:0000313" key="7">
    <source>
        <dbReference type="EMBL" id="MDG0816862.1"/>
    </source>
</evidence>
<keyword evidence="2" id="KW-0808">Transferase</keyword>
<evidence type="ECO:0000313" key="8">
    <source>
        <dbReference type="Proteomes" id="UP001152321"/>
    </source>
</evidence>
<gene>
    <name evidence="7" type="ORF">NWE73_10830</name>
</gene>
<evidence type="ECO:0000256" key="4">
    <source>
        <dbReference type="ARBA" id="ARBA00022694"/>
    </source>
</evidence>
<evidence type="ECO:0000256" key="1">
    <source>
        <dbReference type="ARBA" id="ARBA00012386"/>
    </source>
</evidence>
<dbReference type="PANTHER" id="PTHR21392">
    <property type="entry name" value="TRNA-URIDINE AMINOCARBOXYPROPYLTRANSFERASE 2"/>
    <property type="match status" value="1"/>
</dbReference>
<accession>A0ABT6DJ27</accession>
<keyword evidence="4" id="KW-0819">tRNA processing</keyword>
<dbReference type="Pfam" id="PF03942">
    <property type="entry name" value="DTW"/>
    <property type="match status" value="1"/>
</dbReference>
<dbReference type="Proteomes" id="UP001152321">
    <property type="component" value="Unassembled WGS sequence"/>
</dbReference>
<evidence type="ECO:0000256" key="5">
    <source>
        <dbReference type="ARBA" id="ARBA00034489"/>
    </source>
</evidence>
<dbReference type="RefSeq" id="WP_277578340.1">
    <property type="nucleotide sequence ID" value="NZ_JANRMI010000003.1"/>
</dbReference>
<keyword evidence="8" id="KW-1185">Reference proteome</keyword>
<feature type="domain" description="DTW" evidence="6">
    <location>
        <begin position="9"/>
        <end position="202"/>
    </location>
</feature>
<name>A0ABT6DJ27_9BACT</name>
<dbReference type="EMBL" id="JANRMI010000003">
    <property type="protein sequence ID" value="MDG0816862.1"/>
    <property type="molecule type" value="Genomic_DNA"/>
</dbReference>
<proteinExistence type="inferred from homology"/>
<dbReference type="PANTHER" id="PTHR21392:SF0">
    <property type="entry name" value="TRNA-URIDINE AMINOCARBOXYPROPYLTRANSFERASE 2"/>
    <property type="match status" value="1"/>
</dbReference>
<organism evidence="7 8">
    <name type="scientific">Bdellovibrio svalbardensis</name>
    <dbReference type="NCBI Taxonomy" id="2972972"/>
    <lineage>
        <taxon>Bacteria</taxon>
        <taxon>Pseudomonadati</taxon>
        <taxon>Bdellovibrionota</taxon>
        <taxon>Bdellovibrionia</taxon>
        <taxon>Bdellovibrionales</taxon>
        <taxon>Pseudobdellovibrionaceae</taxon>
        <taxon>Bdellovibrio</taxon>
    </lineage>
</organism>
<dbReference type="InterPro" id="IPR039262">
    <property type="entry name" value="DTWD2/TAPT"/>
</dbReference>
<dbReference type="InterPro" id="IPR005636">
    <property type="entry name" value="DTW"/>
</dbReference>
<evidence type="ECO:0000256" key="3">
    <source>
        <dbReference type="ARBA" id="ARBA00022691"/>
    </source>
</evidence>
<sequence>MIPERKRKTKDPCPNCYLHRERCICESIPTLNLKTRLCLVVHAKELKRTTNTGRLAIKSLVNSEMRIRGVNSGNTQEALDLSDLLVPEYRTLLFYPSEDAVALTKDFIGEDPRPIQLIVPDGSWRQASKVHYRHHELKDVPRVMIKTPNTAVLHMRTETTPEGMATLEAIAQAMGIIEGDFVGQELMKLYNAKLENTLIGRGQLKKQDGQK</sequence>
<comment type="caution">
    <text evidence="7">The sequence shown here is derived from an EMBL/GenBank/DDBJ whole genome shotgun (WGS) entry which is preliminary data.</text>
</comment>
<reference evidence="7" key="1">
    <citation type="submission" date="2022-08" db="EMBL/GenBank/DDBJ databases">
        <title>Novel Bdellovibrio Species Isolated from Svalbard: Designation Bdellovibrio svalbardensis.</title>
        <authorList>
            <person name="Mitchell R.J."/>
            <person name="Choi S.Y."/>
        </authorList>
    </citation>
    <scope>NUCLEOTIDE SEQUENCE</scope>
    <source>
        <strain evidence="7">PAP01</strain>
    </source>
</reference>